<proteinExistence type="predicted"/>
<dbReference type="Proteomes" id="UP000886998">
    <property type="component" value="Unassembled WGS sequence"/>
</dbReference>
<comment type="caution">
    <text evidence="2">The sequence shown here is derived from an EMBL/GenBank/DDBJ whole genome shotgun (WGS) entry which is preliminary data.</text>
</comment>
<sequence>MVVFSSHLALPLQIIGQKYAIFHYVDLTSTAENTRKLLELQDGSVQSNNASKVQVDHVRVQCIGPSNTFPTLSEGKYYIILNLTGLSSAHLMFPPHNVVDSNLVRSPSGEVVGDYVLHTLRSPPRNVANNELLPIRSPGNLVYDYALPEVDDYALPEVDDYVLPALRSPPRNVADNVSLPSTVFPALRSPPRNVADNVSLPSTVKRTSSRKSRSKSPSRSPRRSPSPNNPRRIAHPHSPRRSSSPHNPRRSPSPNNPRRSPSPNNTRRIAPPNSRRAMNSRPRRSTSPNIVSPMRLRRRAPSNNNNIFRSKDQIIHTFDGNSITFKANQKFKKGRVPNKACRYLLSHCSRRYPTSRDKEKRAVNIFLMKKNRARARNNE</sequence>
<accession>A0A8X7BPT6</accession>
<feature type="compositionally biased region" description="Low complexity" evidence="1">
    <location>
        <begin position="241"/>
        <end position="268"/>
    </location>
</feature>
<protein>
    <submittedName>
        <fullName evidence="2">Uncharacterized protein</fullName>
    </submittedName>
</protein>
<evidence type="ECO:0000313" key="3">
    <source>
        <dbReference type="Proteomes" id="UP000886998"/>
    </source>
</evidence>
<feature type="compositionally biased region" description="Basic residues" evidence="1">
    <location>
        <begin position="207"/>
        <end position="222"/>
    </location>
</feature>
<gene>
    <name evidence="2" type="ORF">TNIN_276541</name>
</gene>
<reference evidence="2" key="1">
    <citation type="submission" date="2020-08" db="EMBL/GenBank/DDBJ databases">
        <title>Multicomponent nature underlies the extraordinary mechanical properties of spider dragline silk.</title>
        <authorList>
            <person name="Kono N."/>
            <person name="Nakamura H."/>
            <person name="Mori M."/>
            <person name="Yoshida Y."/>
            <person name="Ohtoshi R."/>
            <person name="Malay A.D."/>
            <person name="Moran D.A.P."/>
            <person name="Tomita M."/>
            <person name="Numata K."/>
            <person name="Arakawa K."/>
        </authorList>
    </citation>
    <scope>NUCLEOTIDE SEQUENCE</scope>
</reference>
<organism evidence="2 3">
    <name type="scientific">Trichonephila inaurata madagascariensis</name>
    <dbReference type="NCBI Taxonomy" id="2747483"/>
    <lineage>
        <taxon>Eukaryota</taxon>
        <taxon>Metazoa</taxon>
        <taxon>Ecdysozoa</taxon>
        <taxon>Arthropoda</taxon>
        <taxon>Chelicerata</taxon>
        <taxon>Arachnida</taxon>
        <taxon>Araneae</taxon>
        <taxon>Araneomorphae</taxon>
        <taxon>Entelegynae</taxon>
        <taxon>Araneoidea</taxon>
        <taxon>Nephilidae</taxon>
        <taxon>Trichonephila</taxon>
        <taxon>Trichonephila inaurata</taxon>
    </lineage>
</organism>
<keyword evidence="3" id="KW-1185">Reference proteome</keyword>
<dbReference type="AlphaFoldDB" id="A0A8X7BPT6"/>
<dbReference type="EMBL" id="BMAV01001721">
    <property type="protein sequence ID" value="GFY40141.1"/>
    <property type="molecule type" value="Genomic_DNA"/>
</dbReference>
<feature type="region of interest" description="Disordered" evidence="1">
    <location>
        <begin position="182"/>
        <end position="293"/>
    </location>
</feature>
<evidence type="ECO:0000256" key="1">
    <source>
        <dbReference type="SAM" id="MobiDB-lite"/>
    </source>
</evidence>
<evidence type="ECO:0000313" key="2">
    <source>
        <dbReference type="EMBL" id="GFY40141.1"/>
    </source>
</evidence>
<name>A0A8X7BPT6_9ARAC</name>